<dbReference type="CDD" id="cd16454">
    <property type="entry name" value="RING-H2_PA-TM-RING"/>
    <property type="match status" value="1"/>
</dbReference>
<dbReference type="SUPFAM" id="SSF57850">
    <property type="entry name" value="RING/U-box"/>
    <property type="match status" value="1"/>
</dbReference>
<feature type="domain" description="RING-type" evidence="3">
    <location>
        <begin position="245"/>
        <end position="286"/>
    </location>
</feature>
<reference evidence="4" key="1">
    <citation type="submission" date="2022-02" db="EMBL/GenBank/DDBJ databases">
        <authorList>
            <person name="Henning P.M."/>
            <person name="McCubbin A.G."/>
            <person name="Shore J.S."/>
        </authorList>
    </citation>
    <scope>NUCLEOTIDE SEQUENCE</scope>
    <source>
        <strain evidence="4">F60SS</strain>
        <tissue evidence="4">Leaves</tissue>
    </source>
</reference>
<dbReference type="PANTHER" id="PTHR22765">
    <property type="entry name" value="RING FINGER AND PROTEASE ASSOCIATED DOMAIN-CONTAINING"/>
    <property type="match status" value="1"/>
</dbReference>
<evidence type="ECO:0000256" key="1">
    <source>
        <dbReference type="PROSITE-ProRule" id="PRU00175"/>
    </source>
</evidence>
<keyword evidence="1" id="KW-0479">Metal-binding</keyword>
<dbReference type="AlphaFoldDB" id="A0A9Q0G2T7"/>
<evidence type="ECO:0000259" key="3">
    <source>
        <dbReference type="PROSITE" id="PS50089"/>
    </source>
</evidence>
<feature type="compositionally biased region" description="Polar residues" evidence="2">
    <location>
        <begin position="1"/>
        <end position="21"/>
    </location>
</feature>
<evidence type="ECO:0000313" key="4">
    <source>
        <dbReference type="EMBL" id="KAJ4841265.1"/>
    </source>
</evidence>
<dbReference type="InterPro" id="IPR001841">
    <property type="entry name" value="Znf_RING"/>
</dbReference>
<comment type="caution">
    <text evidence="4">The sequence shown here is derived from an EMBL/GenBank/DDBJ whole genome shotgun (WGS) entry which is preliminary data.</text>
</comment>
<keyword evidence="1" id="KW-0862">Zinc</keyword>
<feature type="region of interest" description="Disordered" evidence="2">
    <location>
        <begin position="163"/>
        <end position="223"/>
    </location>
</feature>
<dbReference type="PROSITE" id="PS50089">
    <property type="entry name" value="ZF_RING_2"/>
    <property type="match status" value="1"/>
</dbReference>
<keyword evidence="1" id="KW-0863">Zinc-finger</keyword>
<keyword evidence="5" id="KW-1185">Reference proteome</keyword>
<dbReference type="InterPro" id="IPR051826">
    <property type="entry name" value="E3_ubiquitin-ligase_domain"/>
</dbReference>
<sequence>MPSSNNNNVDLTMRLGSSSATNHNPDPDPNDMDLTLRLDIGYGSKNQANPGSLSDDHHSQSMQPSSQVTNPSVLGNNASHSTHQAMEIMNDHNHYYYDHYMSSMLPYRMDQLQEASFVYGLDAPPPPPPLHGVPPPLYGVALVPVPVPVPLYGGPLPPPLYLFPPPPPSGGRRPRRRRRAPATNAPRRPRRPPAARSNGGSDPLPPSGDDPRYDADGFFAGTPRPAPRTAVENLPLVEAKTEQECAICSDNIVKGEKNIRLPCNHSFHTHCILAWFEGRDTCPLCRSILC</sequence>
<reference evidence="4" key="2">
    <citation type="journal article" date="2023" name="Plants (Basel)">
        <title>Annotation of the Turnera subulata (Passifloraceae) Draft Genome Reveals the S-Locus Evolved after the Divergence of Turneroideae from Passifloroideae in a Stepwise Manner.</title>
        <authorList>
            <person name="Henning P.M."/>
            <person name="Roalson E.H."/>
            <person name="Mir W."/>
            <person name="McCubbin A.G."/>
            <person name="Shore J.S."/>
        </authorList>
    </citation>
    <scope>NUCLEOTIDE SEQUENCE</scope>
    <source>
        <strain evidence="4">F60SS</strain>
    </source>
</reference>
<gene>
    <name evidence="4" type="ORF">Tsubulata_041191</name>
</gene>
<organism evidence="4 5">
    <name type="scientific">Turnera subulata</name>
    <dbReference type="NCBI Taxonomy" id="218843"/>
    <lineage>
        <taxon>Eukaryota</taxon>
        <taxon>Viridiplantae</taxon>
        <taxon>Streptophyta</taxon>
        <taxon>Embryophyta</taxon>
        <taxon>Tracheophyta</taxon>
        <taxon>Spermatophyta</taxon>
        <taxon>Magnoliopsida</taxon>
        <taxon>eudicotyledons</taxon>
        <taxon>Gunneridae</taxon>
        <taxon>Pentapetalae</taxon>
        <taxon>rosids</taxon>
        <taxon>fabids</taxon>
        <taxon>Malpighiales</taxon>
        <taxon>Passifloraceae</taxon>
        <taxon>Turnera</taxon>
    </lineage>
</organism>
<proteinExistence type="predicted"/>
<dbReference type="OrthoDB" id="809202at2759"/>
<dbReference type="InterPro" id="IPR013083">
    <property type="entry name" value="Znf_RING/FYVE/PHD"/>
</dbReference>
<protein>
    <recommendedName>
        <fullName evidence="3">RING-type domain-containing protein</fullName>
    </recommendedName>
</protein>
<dbReference type="PANTHER" id="PTHR22765:SF348">
    <property type="entry name" value="OS09G0446275 PROTEIN"/>
    <property type="match status" value="1"/>
</dbReference>
<evidence type="ECO:0000256" key="2">
    <source>
        <dbReference type="SAM" id="MobiDB-lite"/>
    </source>
</evidence>
<dbReference type="SMART" id="SM00184">
    <property type="entry name" value="RING"/>
    <property type="match status" value="1"/>
</dbReference>
<dbReference type="GO" id="GO:0008270">
    <property type="term" value="F:zinc ion binding"/>
    <property type="evidence" value="ECO:0007669"/>
    <property type="project" value="UniProtKB-KW"/>
</dbReference>
<name>A0A9Q0G2T7_9ROSI</name>
<dbReference type="Proteomes" id="UP001141552">
    <property type="component" value="Unassembled WGS sequence"/>
</dbReference>
<dbReference type="GO" id="GO:0006511">
    <property type="term" value="P:ubiquitin-dependent protein catabolic process"/>
    <property type="evidence" value="ECO:0007669"/>
    <property type="project" value="TreeGrafter"/>
</dbReference>
<feature type="region of interest" description="Disordered" evidence="2">
    <location>
        <begin position="1"/>
        <end position="78"/>
    </location>
</feature>
<evidence type="ECO:0000313" key="5">
    <source>
        <dbReference type="Proteomes" id="UP001141552"/>
    </source>
</evidence>
<dbReference type="Pfam" id="PF13639">
    <property type="entry name" value="zf-RING_2"/>
    <property type="match status" value="1"/>
</dbReference>
<accession>A0A9Q0G2T7</accession>
<dbReference type="GO" id="GO:0061630">
    <property type="term" value="F:ubiquitin protein ligase activity"/>
    <property type="evidence" value="ECO:0007669"/>
    <property type="project" value="TreeGrafter"/>
</dbReference>
<dbReference type="Gene3D" id="3.30.40.10">
    <property type="entry name" value="Zinc/RING finger domain, C3HC4 (zinc finger)"/>
    <property type="match status" value="1"/>
</dbReference>
<dbReference type="EMBL" id="JAKUCV010002833">
    <property type="protein sequence ID" value="KAJ4841265.1"/>
    <property type="molecule type" value="Genomic_DNA"/>
</dbReference>
<feature type="compositionally biased region" description="Polar residues" evidence="2">
    <location>
        <begin position="60"/>
        <end position="78"/>
    </location>
</feature>